<dbReference type="InterPro" id="IPR039426">
    <property type="entry name" value="TonB-dep_rcpt-like"/>
</dbReference>
<dbReference type="PANTHER" id="PTHR40980:SF3">
    <property type="entry name" value="TONB-DEPENDENT RECEPTOR-LIKE BETA-BARREL DOMAIN-CONTAINING PROTEIN"/>
    <property type="match status" value="1"/>
</dbReference>
<keyword evidence="5 9" id="KW-0798">TonB box</keyword>
<gene>
    <name evidence="13" type="ORF">A9Q75_08540</name>
</gene>
<keyword evidence="13" id="KW-0675">Receptor</keyword>
<evidence type="ECO:0000256" key="6">
    <source>
        <dbReference type="ARBA" id="ARBA00023136"/>
    </source>
</evidence>
<dbReference type="NCBIfam" id="TIGR01782">
    <property type="entry name" value="TonB-Xanth-Caul"/>
    <property type="match status" value="1"/>
</dbReference>
<comment type="subcellular location">
    <subcellularLocation>
        <location evidence="1 8">Cell outer membrane</location>
        <topology evidence="1 8">Multi-pass membrane protein</topology>
    </subcellularLocation>
</comment>
<evidence type="ECO:0000256" key="1">
    <source>
        <dbReference type="ARBA" id="ARBA00004571"/>
    </source>
</evidence>
<dbReference type="Pfam" id="PF07715">
    <property type="entry name" value="Plug"/>
    <property type="match status" value="1"/>
</dbReference>
<dbReference type="SUPFAM" id="SSF56935">
    <property type="entry name" value="Porins"/>
    <property type="match status" value="1"/>
</dbReference>
<dbReference type="InterPro" id="IPR037066">
    <property type="entry name" value="Plug_dom_sf"/>
</dbReference>
<protein>
    <submittedName>
        <fullName evidence="13">TonB-dependent receptor</fullName>
    </submittedName>
</protein>
<feature type="domain" description="TonB-dependent receptor-like beta-barrel" evidence="11">
    <location>
        <begin position="415"/>
        <end position="936"/>
    </location>
</feature>
<dbReference type="PANTHER" id="PTHR40980">
    <property type="entry name" value="PLUG DOMAIN-CONTAINING PROTEIN"/>
    <property type="match status" value="1"/>
</dbReference>
<accession>A0A1Y5EE90</accession>
<dbReference type="InterPro" id="IPR036942">
    <property type="entry name" value="Beta-barrel_TonB_sf"/>
</dbReference>
<comment type="similarity">
    <text evidence="8 9">Belongs to the TonB-dependent receptor family.</text>
</comment>
<dbReference type="PROSITE" id="PS52016">
    <property type="entry name" value="TONB_DEPENDENT_REC_3"/>
    <property type="match status" value="1"/>
</dbReference>
<keyword evidence="3 8" id="KW-1134">Transmembrane beta strand</keyword>
<dbReference type="Gene3D" id="2.170.130.10">
    <property type="entry name" value="TonB-dependent receptor, plug domain"/>
    <property type="match status" value="1"/>
</dbReference>
<evidence type="ECO:0000256" key="7">
    <source>
        <dbReference type="ARBA" id="ARBA00023237"/>
    </source>
</evidence>
<dbReference type="Gene3D" id="2.40.170.20">
    <property type="entry name" value="TonB-dependent receptor, beta-barrel domain"/>
    <property type="match status" value="1"/>
</dbReference>
<organism evidence="13 14">
    <name type="scientific">Colwellia psychrerythraea</name>
    <name type="common">Vibrio psychroerythus</name>
    <dbReference type="NCBI Taxonomy" id="28229"/>
    <lineage>
        <taxon>Bacteria</taxon>
        <taxon>Pseudomonadati</taxon>
        <taxon>Pseudomonadota</taxon>
        <taxon>Gammaproteobacteria</taxon>
        <taxon>Alteromonadales</taxon>
        <taxon>Colwelliaceae</taxon>
        <taxon>Colwellia</taxon>
    </lineage>
</organism>
<feature type="domain" description="TonB-dependent receptor plug" evidence="12">
    <location>
        <begin position="75"/>
        <end position="177"/>
    </location>
</feature>
<name>A0A1Y5EE90_COLPS</name>
<dbReference type="InterPro" id="IPR000531">
    <property type="entry name" value="Beta-barrel_TonB"/>
</dbReference>
<dbReference type="CDD" id="cd01347">
    <property type="entry name" value="ligand_gated_channel"/>
    <property type="match status" value="1"/>
</dbReference>
<dbReference type="Pfam" id="PF00593">
    <property type="entry name" value="TonB_dep_Rec_b-barrel"/>
    <property type="match status" value="1"/>
</dbReference>
<evidence type="ECO:0000256" key="5">
    <source>
        <dbReference type="ARBA" id="ARBA00023077"/>
    </source>
</evidence>
<dbReference type="EMBL" id="MAAF01000054">
    <property type="protein sequence ID" value="OUR81038.1"/>
    <property type="molecule type" value="Genomic_DNA"/>
</dbReference>
<evidence type="ECO:0000256" key="2">
    <source>
        <dbReference type="ARBA" id="ARBA00022448"/>
    </source>
</evidence>
<feature type="signal peptide" evidence="10">
    <location>
        <begin position="1"/>
        <end position="36"/>
    </location>
</feature>
<evidence type="ECO:0000259" key="12">
    <source>
        <dbReference type="Pfam" id="PF07715"/>
    </source>
</evidence>
<reference evidence="14" key="1">
    <citation type="journal article" date="2017" name="Proc. Natl. Acad. Sci. U.S.A.">
        <title>Simulation of Deepwater Horizon oil plume reveals substrate specialization within a complex community of hydrocarbon degraders.</title>
        <authorList>
            <person name="Hu P."/>
            <person name="Dubinsky E.A."/>
            <person name="Probst A.J."/>
            <person name="Wang J."/>
            <person name="Sieber C.M.K."/>
            <person name="Tom L.M."/>
            <person name="Gardinali P."/>
            <person name="Banfield J.F."/>
            <person name="Atlas R.M."/>
            <person name="Andersen G.L."/>
        </authorList>
    </citation>
    <scope>NUCLEOTIDE SEQUENCE [LARGE SCALE GENOMIC DNA]</scope>
</reference>
<dbReference type="InterPro" id="IPR010104">
    <property type="entry name" value="TonB_rcpt_bac"/>
</dbReference>
<comment type="caution">
    <text evidence="13">The sequence shown here is derived from an EMBL/GenBank/DDBJ whole genome shotgun (WGS) entry which is preliminary data.</text>
</comment>
<evidence type="ECO:0000256" key="8">
    <source>
        <dbReference type="PROSITE-ProRule" id="PRU01360"/>
    </source>
</evidence>
<keyword evidence="10" id="KW-0732">Signal</keyword>
<evidence type="ECO:0000313" key="14">
    <source>
        <dbReference type="Proteomes" id="UP000243053"/>
    </source>
</evidence>
<evidence type="ECO:0000313" key="13">
    <source>
        <dbReference type="EMBL" id="OUR81038.1"/>
    </source>
</evidence>
<evidence type="ECO:0000256" key="9">
    <source>
        <dbReference type="RuleBase" id="RU003357"/>
    </source>
</evidence>
<sequence length="971" mass="107947">MKVSTSGRTGYFPLSTIFKRSVICTAIICAMGVANAEEVDKEKASKEKLEEVEVIEVRGILASSAANLSIKRLSNAVVNAITAEDIGKFPDKNIADSLQRVPGVVITRDGGEGDNVSIRGLSSDFTLTQLNGNFIASSPGKPSRSFSYALLPSTMIERVEVYKSSEARLDEGGIGGTVLLHSLKPLNMEKNSGFINLETTYADITDEFEPQFSGIYSWKNDAENFGILVGYTQQERTNREQTSRVNIVNKNFSYQERVDNQLVEGGAFGFAPQSMVQEVLEESRNRIGTQLSTQWQLSENLQLGFNYFGFTLEQDSVLNQLEYPEWHNNDRYWTNVRVDADAEWVTGIDYSNGAGGSEQVFDIPRINGEYTREESTSDTFDFYAEYDGDNISAKLVFGHTEAEGGPSQKYRAAYYPKAASAFYGYDLTGHQLTTYMDPEMFNNLQAGIGGDPDVGATDSSFVTGTQEEDYVQLDIEYFVDYGIIETLHFGAKYRDGKIHRDTRNTFYLSPDFDIAAAEAGDGISLDDDYSRNGGIPAITDVLANAPLDNLSGVINTNLFPAVNWNKYASILNDNFVRYTRNEPNFIYEVEEEIIAAYIQADFKYKNLRGNFGLRFVETTTTSTATDKVVYRLDYKDEDGNPIPDSEGRHEEFIVNEKVNDNSHVLPSFNIAWDIDDNWVLRGAAAQVISRPDYEDLGDFQTLTYTSSEYSADRSLETAYDPITDGEGWVGSGGNSNLKPLESTQLDLSLEYYYGEGSGASIGLFKKDIDNFVVPLIIDVSRSLPERSFTVESASNQSVSAGGDDFLVRNYSTNANGTNAESTGVEVSWQHFFDNGFGFFANYTYNDTNQADVELNGAKVGESPLIGSSDYQANFSAFYEDDLFSVRASINRKGPSVGSYVSSWETNFYTDTYDQVDVNASFSLTDKLVLSASVVNLTESESYTYLGNDTKNRFRSNSYGGRRFYAGITYRF</sequence>
<keyword evidence="2 8" id="KW-0813">Transport</keyword>
<evidence type="ECO:0000259" key="11">
    <source>
        <dbReference type="Pfam" id="PF00593"/>
    </source>
</evidence>
<keyword evidence="6 8" id="KW-0472">Membrane</keyword>
<dbReference type="Proteomes" id="UP000243053">
    <property type="component" value="Unassembled WGS sequence"/>
</dbReference>
<dbReference type="AlphaFoldDB" id="A0A1Y5EE90"/>
<dbReference type="InterPro" id="IPR012910">
    <property type="entry name" value="Plug_dom"/>
</dbReference>
<keyword evidence="4 8" id="KW-0812">Transmembrane</keyword>
<feature type="chain" id="PRO_5013209547" evidence="10">
    <location>
        <begin position="37"/>
        <end position="971"/>
    </location>
</feature>
<evidence type="ECO:0000256" key="3">
    <source>
        <dbReference type="ARBA" id="ARBA00022452"/>
    </source>
</evidence>
<dbReference type="GO" id="GO:0009279">
    <property type="term" value="C:cell outer membrane"/>
    <property type="evidence" value="ECO:0007669"/>
    <property type="project" value="UniProtKB-SubCell"/>
</dbReference>
<evidence type="ECO:0000256" key="10">
    <source>
        <dbReference type="SAM" id="SignalP"/>
    </source>
</evidence>
<proteinExistence type="inferred from homology"/>
<evidence type="ECO:0000256" key="4">
    <source>
        <dbReference type="ARBA" id="ARBA00022692"/>
    </source>
</evidence>
<keyword evidence="7 8" id="KW-0998">Cell outer membrane</keyword>